<evidence type="ECO:0000256" key="7">
    <source>
        <dbReference type="ARBA" id="ARBA00022840"/>
    </source>
</evidence>
<keyword evidence="4" id="KW-0808">Transferase</keyword>
<dbReference type="Proteomes" id="UP000054396">
    <property type="component" value="Unassembled WGS sequence"/>
</dbReference>
<dbReference type="InterPro" id="IPR035965">
    <property type="entry name" value="PAS-like_dom_sf"/>
</dbReference>
<accession>A0A0W7WH48</accession>
<dbReference type="InterPro" id="IPR003594">
    <property type="entry name" value="HATPase_dom"/>
</dbReference>
<evidence type="ECO:0000313" key="9">
    <source>
        <dbReference type="EMBL" id="KUF09806.1"/>
    </source>
</evidence>
<dbReference type="SUPFAM" id="SSF55785">
    <property type="entry name" value="PYP-like sensor domain (PAS domain)"/>
    <property type="match status" value="1"/>
</dbReference>
<reference evidence="9 10" key="1">
    <citation type="submission" date="2015-12" db="EMBL/GenBank/DDBJ databases">
        <authorList>
            <person name="Shamseldin A."/>
            <person name="Moawad H."/>
            <person name="Abd El-Rahim W.M."/>
            <person name="Sadowsky M.J."/>
        </authorList>
    </citation>
    <scope>NUCLEOTIDE SEQUENCE [LARGE SCALE GENOMIC DNA]</scope>
    <source>
        <strain evidence="9 10">SJ5A-1</strain>
    </source>
</reference>
<gene>
    <name evidence="9" type="ORF">AVJ23_15260</name>
</gene>
<evidence type="ECO:0000313" key="10">
    <source>
        <dbReference type="Proteomes" id="UP000054396"/>
    </source>
</evidence>
<keyword evidence="10" id="KW-1185">Reference proteome</keyword>
<keyword evidence="3" id="KW-0597">Phosphoprotein</keyword>
<evidence type="ECO:0000256" key="2">
    <source>
        <dbReference type="ARBA" id="ARBA00012438"/>
    </source>
</evidence>
<sequence length="337" mass="37809">MNDMELPERTRLGEDQLRVGLEVASIGIGSVNYRDDTVFLDDLAAKLFDLPAGMEIMRDALHQRIHPEDWPEVELRVTCLLDPGDVDVLNLTHRVVLPDGETRWVRTRKQITFETPADGGRRRPVSGVFAVYDVTEEHRSQEQIQLLLGEMNHRTKNVYSVVTGIARQMKRQVDDNGFVDAFVERVNALARNQDTVAQERTARADIRDVITAQVQPFIGKDPGRVMMKGPRQPLTADTAQAIALSMHEMMTNAVKYGALSQEGGRVTVQWSREGDARERFVLDWQEHDGPAVTPPEREGFGTKLLDMFTRSALGGEVALSYPPEGFHARISAPADRL</sequence>
<dbReference type="EC" id="2.7.13.3" evidence="2"/>
<dbReference type="Gene3D" id="3.30.450.20">
    <property type="entry name" value="PAS domain"/>
    <property type="match status" value="1"/>
</dbReference>
<dbReference type="Pfam" id="PF13581">
    <property type="entry name" value="HATPase_c_2"/>
    <property type="match status" value="1"/>
</dbReference>
<comment type="catalytic activity">
    <reaction evidence="1">
        <text>ATP + protein L-histidine = ADP + protein N-phospho-L-histidine.</text>
        <dbReference type="EC" id="2.7.13.3"/>
    </reaction>
</comment>
<dbReference type="InterPro" id="IPR011102">
    <property type="entry name" value="Sig_transdc_His_kinase_HWE"/>
</dbReference>
<keyword evidence="6" id="KW-0418">Kinase</keyword>
<dbReference type="SUPFAM" id="SSF55874">
    <property type="entry name" value="ATPase domain of HSP90 chaperone/DNA topoisomerase II/histidine kinase"/>
    <property type="match status" value="1"/>
</dbReference>
<name>A0A0W7WH48_9RHOB</name>
<dbReference type="Pfam" id="PF07536">
    <property type="entry name" value="HWE_HK"/>
    <property type="match status" value="1"/>
</dbReference>
<dbReference type="PANTHER" id="PTHR41523">
    <property type="entry name" value="TWO-COMPONENT SYSTEM SENSOR PROTEIN"/>
    <property type="match status" value="1"/>
</dbReference>
<dbReference type="GO" id="GO:0005524">
    <property type="term" value="F:ATP binding"/>
    <property type="evidence" value="ECO:0007669"/>
    <property type="project" value="UniProtKB-KW"/>
</dbReference>
<keyword evidence="7" id="KW-0067">ATP-binding</keyword>
<evidence type="ECO:0000259" key="8">
    <source>
        <dbReference type="SMART" id="SM00911"/>
    </source>
</evidence>
<protein>
    <recommendedName>
        <fullName evidence="2">histidine kinase</fullName>
        <ecNumber evidence="2">2.7.13.3</ecNumber>
    </recommendedName>
</protein>
<dbReference type="Gene3D" id="3.30.565.10">
    <property type="entry name" value="Histidine kinase-like ATPase, C-terminal domain"/>
    <property type="match status" value="1"/>
</dbReference>
<keyword evidence="5" id="KW-0547">Nucleotide-binding</keyword>
<evidence type="ECO:0000256" key="5">
    <source>
        <dbReference type="ARBA" id="ARBA00022741"/>
    </source>
</evidence>
<dbReference type="EMBL" id="LPXO01000010">
    <property type="protein sequence ID" value="KUF09806.1"/>
    <property type="molecule type" value="Genomic_DNA"/>
</dbReference>
<comment type="caution">
    <text evidence="9">The sequence shown here is derived from an EMBL/GenBank/DDBJ whole genome shotgun (WGS) entry which is preliminary data.</text>
</comment>
<dbReference type="PANTHER" id="PTHR41523:SF8">
    <property type="entry name" value="ETHYLENE RESPONSE SENSOR PROTEIN"/>
    <property type="match status" value="1"/>
</dbReference>
<evidence type="ECO:0000256" key="4">
    <source>
        <dbReference type="ARBA" id="ARBA00022679"/>
    </source>
</evidence>
<organism evidence="9 10">
    <name type="scientific">Pseudoponticoccus marisrubri</name>
    <dbReference type="NCBI Taxonomy" id="1685382"/>
    <lineage>
        <taxon>Bacteria</taxon>
        <taxon>Pseudomonadati</taxon>
        <taxon>Pseudomonadota</taxon>
        <taxon>Alphaproteobacteria</taxon>
        <taxon>Rhodobacterales</taxon>
        <taxon>Roseobacteraceae</taxon>
        <taxon>Pseudoponticoccus</taxon>
    </lineage>
</organism>
<dbReference type="STRING" id="1685382.AVJ23_15260"/>
<dbReference type="SMART" id="SM00911">
    <property type="entry name" value="HWE_HK"/>
    <property type="match status" value="1"/>
</dbReference>
<dbReference type="GO" id="GO:0004673">
    <property type="term" value="F:protein histidine kinase activity"/>
    <property type="evidence" value="ECO:0007669"/>
    <property type="project" value="UniProtKB-EC"/>
</dbReference>
<feature type="domain" description="Signal transduction histidine kinase HWE region" evidence="8">
    <location>
        <begin position="150"/>
        <end position="231"/>
    </location>
</feature>
<evidence type="ECO:0000256" key="6">
    <source>
        <dbReference type="ARBA" id="ARBA00022777"/>
    </source>
</evidence>
<evidence type="ECO:0000256" key="1">
    <source>
        <dbReference type="ARBA" id="ARBA00000085"/>
    </source>
</evidence>
<dbReference type="InterPro" id="IPR036890">
    <property type="entry name" value="HATPase_C_sf"/>
</dbReference>
<evidence type="ECO:0000256" key="3">
    <source>
        <dbReference type="ARBA" id="ARBA00022553"/>
    </source>
</evidence>
<proteinExistence type="predicted"/>
<dbReference type="AlphaFoldDB" id="A0A0W7WH48"/>